<dbReference type="Gene3D" id="2.10.25.10">
    <property type="entry name" value="Laminin"/>
    <property type="match status" value="8"/>
</dbReference>
<comment type="caution">
    <text evidence="17">The sequence shown here is derived from an EMBL/GenBank/DDBJ whole genome shotgun (WGS) entry which is preliminary data.</text>
</comment>
<feature type="disulfide bond" evidence="12">
    <location>
        <begin position="519"/>
        <end position="528"/>
    </location>
</feature>
<dbReference type="Pfam" id="PF24973">
    <property type="entry name" value="EGF_LMN_ATRN"/>
    <property type="match status" value="1"/>
</dbReference>
<evidence type="ECO:0000256" key="5">
    <source>
        <dbReference type="ARBA" id="ARBA00022737"/>
    </source>
</evidence>
<evidence type="ECO:0000256" key="3">
    <source>
        <dbReference type="ARBA" id="ARBA00022530"/>
    </source>
</evidence>
<dbReference type="Proteomes" id="UP000762676">
    <property type="component" value="Unassembled WGS sequence"/>
</dbReference>
<name>A0AAV4H3L8_9GAST</name>
<reference evidence="17 18" key="1">
    <citation type="journal article" date="2021" name="Elife">
        <title>Chloroplast acquisition without the gene transfer in kleptoplastic sea slugs, Plakobranchus ocellatus.</title>
        <authorList>
            <person name="Maeda T."/>
            <person name="Takahashi S."/>
            <person name="Yoshida T."/>
            <person name="Shimamura S."/>
            <person name="Takaki Y."/>
            <person name="Nagai Y."/>
            <person name="Toyoda A."/>
            <person name="Suzuki Y."/>
            <person name="Arimoto A."/>
            <person name="Ishii H."/>
            <person name="Satoh N."/>
            <person name="Nishiyama T."/>
            <person name="Hasebe M."/>
            <person name="Maruyama T."/>
            <person name="Minagawa J."/>
            <person name="Obokata J."/>
            <person name="Shigenobu S."/>
        </authorList>
    </citation>
    <scope>NUCLEOTIDE SEQUENCE [LARGE SCALE GENOMIC DNA]</scope>
</reference>
<evidence type="ECO:0000313" key="17">
    <source>
        <dbReference type="EMBL" id="GFR92299.1"/>
    </source>
</evidence>
<feature type="disulfide bond" evidence="12">
    <location>
        <begin position="907"/>
        <end position="916"/>
    </location>
</feature>
<evidence type="ECO:0000256" key="9">
    <source>
        <dbReference type="ARBA" id="ARBA00023157"/>
    </source>
</evidence>
<keyword evidence="10" id="KW-0325">Glycoprotein</keyword>
<keyword evidence="5" id="KW-0677">Repeat</keyword>
<evidence type="ECO:0000256" key="10">
    <source>
        <dbReference type="ARBA" id="ARBA00023180"/>
    </source>
</evidence>
<keyword evidence="11 12" id="KW-0424">Laminin EGF-like domain</keyword>
<feature type="disulfide bond" evidence="12">
    <location>
        <begin position="887"/>
        <end position="899"/>
    </location>
</feature>
<dbReference type="GO" id="GO:0005604">
    <property type="term" value="C:basement membrane"/>
    <property type="evidence" value="ECO:0007669"/>
    <property type="project" value="UniProtKB-SubCell"/>
</dbReference>
<feature type="domain" description="Laminin N-terminal" evidence="16">
    <location>
        <begin position="117"/>
        <end position="342"/>
    </location>
</feature>
<feature type="disulfide bond" evidence="12">
    <location>
        <begin position="955"/>
        <end position="964"/>
    </location>
</feature>
<protein>
    <submittedName>
        <fullName evidence="17">Laminin subunit beta-1</fullName>
    </submittedName>
</protein>
<dbReference type="InterPro" id="IPR013015">
    <property type="entry name" value="Laminin_IV_B"/>
</dbReference>
<evidence type="ECO:0000259" key="15">
    <source>
        <dbReference type="PROSITE" id="PS51116"/>
    </source>
</evidence>
<feature type="disulfide bond" evidence="12">
    <location>
        <begin position="859"/>
        <end position="868"/>
    </location>
</feature>
<evidence type="ECO:0000256" key="4">
    <source>
        <dbReference type="ARBA" id="ARBA00022729"/>
    </source>
</evidence>
<dbReference type="Gene3D" id="2.60.120.260">
    <property type="entry name" value="Galactose-binding domain-like"/>
    <property type="match status" value="1"/>
</dbReference>
<comment type="caution">
    <text evidence="12">Lacks conserved residue(s) required for the propagation of feature annotation.</text>
</comment>
<dbReference type="FunFam" id="2.10.25.10:FF:000090">
    <property type="entry name" value="laminin subunit alpha"/>
    <property type="match status" value="1"/>
</dbReference>
<dbReference type="FunFam" id="2.10.25.10:FF:000407">
    <property type="entry name" value="Laminin subunit alpha-3"/>
    <property type="match status" value="1"/>
</dbReference>
<organism evidence="17 18">
    <name type="scientific">Elysia marginata</name>
    <dbReference type="NCBI Taxonomy" id="1093978"/>
    <lineage>
        <taxon>Eukaryota</taxon>
        <taxon>Metazoa</taxon>
        <taxon>Spiralia</taxon>
        <taxon>Lophotrochozoa</taxon>
        <taxon>Mollusca</taxon>
        <taxon>Gastropoda</taxon>
        <taxon>Heterobranchia</taxon>
        <taxon>Euthyneura</taxon>
        <taxon>Panpulmonata</taxon>
        <taxon>Sacoglossa</taxon>
        <taxon>Placobranchoidea</taxon>
        <taxon>Plakobranchidae</taxon>
        <taxon>Elysia</taxon>
    </lineage>
</organism>
<evidence type="ECO:0000256" key="13">
    <source>
        <dbReference type="SAM" id="MobiDB-lite"/>
    </source>
</evidence>
<dbReference type="GO" id="GO:0007155">
    <property type="term" value="P:cell adhesion"/>
    <property type="evidence" value="ECO:0007669"/>
    <property type="project" value="UniProtKB-KW"/>
</dbReference>
<gene>
    <name evidence="17" type="ORF">ElyMa_000864900</name>
</gene>
<evidence type="ECO:0000256" key="2">
    <source>
        <dbReference type="ARBA" id="ARBA00022525"/>
    </source>
</evidence>
<evidence type="ECO:0000313" key="18">
    <source>
        <dbReference type="Proteomes" id="UP000762676"/>
    </source>
</evidence>
<dbReference type="PROSITE" id="PS01248">
    <property type="entry name" value="EGF_LAM_1"/>
    <property type="match status" value="3"/>
</dbReference>
<dbReference type="EMBL" id="BMAT01001774">
    <property type="protein sequence ID" value="GFR92299.1"/>
    <property type="molecule type" value="Genomic_DNA"/>
</dbReference>
<evidence type="ECO:0000256" key="1">
    <source>
        <dbReference type="ARBA" id="ARBA00004302"/>
    </source>
</evidence>
<comment type="subcellular location">
    <subcellularLocation>
        <location evidence="1">Secreted</location>
        <location evidence="1">Extracellular space</location>
        <location evidence="1">Extracellular matrix</location>
        <location evidence="1">Basement membrane</location>
    </subcellularLocation>
</comment>
<feature type="domain" description="Laminin EGF-like" evidence="14">
    <location>
        <begin position="442"/>
        <end position="495"/>
    </location>
</feature>
<evidence type="ECO:0000256" key="12">
    <source>
        <dbReference type="PROSITE-ProRule" id="PRU00460"/>
    </source>
</evidence>
<accession>A0AAV4H3L8</accession>
<dbReference type="PROSITE" id="PS51117">
    <property type="entry name" value="LAMININ_NTER"/>
    <property type="match status" value="1"/>
</dbReference>
<dbReference type="PANTHER" id="PTHR10574:SF406">
    <property type="entry name" value="LAMININ SUBUNIT ALPHA 5"/>
    <property type="match status" value="1"/>
</dbReference>
<sequence length="1142" mass="121415">MGNSHGAPTSRSAVRGANNVRKFISVFKVEEPEPRRKQRRNKPSKKKNPYRCHLPTASQKRRFKSIHKTKPDIALPEVHTTISRMPRRSYHHFLTCALLSLMLLMAPPGGGAQDCSNNIGCFPEVFDIVENIASFPARTYSVSGTCGLDPPATVQYRSLLTTELGFRTCDPAQNGPSNLVDDQAADAILVRFYVPNVQDRFNSVDARPQKMAIEKLDANGTAWTPLLYLASDCATSYPGIPLFDPLSVSNQYDTLYCRNHFGEESFFDGDNEIIFSPGFLYDANRNLLKNDPDAIAHFTTSGIRLYIEEPASLVPDKSYVMISDVVIDVRCSCSGHASVCGGPNGATCQCSHNTTGDQCSSCLPLHNNKQWEIGTTSDANACELCSCNGLANACAYDEGKGYGVCSACGSNTAGDFCETCVEGYYINPAHVNDSSVPYCLPCACSPDGTLPSALTTCEVTTGQCACKERVEGRDCSVCKDTFWAIAEAKPLGCDVCSCNAGGSIGSINLCDKITGRCLCKTNVQGDTCDTCKTATFNFDPSNPDGCTACECDPGASLSAACHTTTGQCDCRTAIGARDCSTPSQGFFVPKMDLVILEPEEFTSENVVLRSGSGTAGATVSGRGFVNLSPANQIDITFTSQYSGPMSVVVRYEIPSTDTIVVLQGSLDLISPTGYSCSGQVVPAGQNWQLLYSNVRFNLRGGVVLGTVCVNQGSVYTVRLNNPNSAFLVDSVILMPTSAGLESALSGRVDQAEVTRCVQQTVDVVMSNRVNCSSVEYSAMAAFLDGATACSCAAQAAVTSQVCDPTSGACPCRPGVLAPGCTQCQVDAHSFNQATGCTECGCSVTGSVSDTCSDTGDCDCLPNVVGAKCNACDNEHYGLATGQGCTLCQCDPTYAVNNNCNDQGECLCKVGVAGPLCQACLDGYYNLSPQGCTRCSCNSQGSTDRSCNATTGVCQCLPNVEGNNCDSCKIGYFGLGTWHPGGCLPCFCWNHGQECSSAPRHYRGVIERAWPTQTPADKWLAQQGEGSEGNSSAQVDMVALTTRAGFSLRINEASRAEYDIFLLADATFLGDRGSSYGRSLTVVVIPSPPPTSLTFTPSESRAERGYDVILQGQDCALGYAWNASALVAFQESSFEASHYSVLV</sequence>
<dbReference type="PANTHER" id="PTHR10574">
    <property type="entry name" value="NETRIN/LAMININ-RELATED"/>
    <property type="match status" value="1"/>
</dbReference>
<evidence type="ECO:0000256" key="11">
    <source>
        <dbReference type="ARBA" id="ARBA00023292"/>
    </source>
</evidence>
<dbReference type="PRINTS" id="PR00011">
    <property type="entry name" value="EGFLAMININ"/>
</dbReference>
<dbReference type="GO" id="GO:0009888">
    <property type="term" value="P:tissue development"/>
    <property type="evidence" value="ECO:0007669"/>
    <property type="project" value="TreeGrafter"/>
</dbReference>
<keyword evidence="4" id="KW-0732">Signal</keyword>
<feature type="domain" description="Laminin EGF-like" evidence="14">
    <location>
        <begin position="496"/>
        <end position="548"/>
    </location>
</feature>
<dbReference type="SMART" id="SM00180">
    <property type="entry name" value="EGF_Lam"/>
    <property type="match status" value="9"/>
</dbReference>
<dbReference type="CDD" id="cd00055">
    <property type="entry name" value="EGF_Lam"/>
    <property type="match status" value="7"/>
</dbReference>
<dbReference type="GO" id="GO:0009887">
    <property type="term" value="P:animal organ morphogenesis"/>
    <property type="evidence" value="ECO:0007669"/>
    <property type="project" value="TreeGrafter"/>
</dbReference>
<dbReference type="PROSITE" id="PS51116">
    <property type="entry name" value="LAMININ_IVB"/>
    <property type="match status" value="1"/>
</dbReference>
<feature type="disulfide bond" evidence="12">
    <location>
        <begin position="466"/>
        <end position="475"/>
    </location>
</feature>
<dbReference type="FunFam" id="2.10.25.10:FF:000082">
    <property type="entry name" value="Laminin subunit alpha 1"/>
    <property type="match status" value="1"/>
</dbReference>
<dbReference type="Pfam" id="PF00055">
    <property type="entry name" value="Laminin_N"/>
    <property type="match status" value="1"/>
</dbReference>
<keyword evidence="18" id="KW-1185">Reference proteome</keyword>
<dbReference type="Pfam" id="PF00053">
    <property type="entry name" value="EGF_laminin"/>
    <property type="match status" value="8"/>
</dbReference>
<keyword evidence="9 12" id="KW-1015">Disulfide bond</keyword>
<feature type="domain" description="Laminin EGF-like" evidence="14">
    <location>
        <begin position="934"/>
        <end position="984"/>
    </location>
</feature>
<feature type="disulfide bond" evidence="12">
    <location>
        <begin position="839"/>
        <end position="851"/>
    </location>
</feature>
<dbReference type="InterPro" id="IPR008211">
    <property type="entry name" value="Laminin_N"/>
</dbReference>
<evidence type="ECO:0000259" key="14">
    <source>
        <dbReference type="PROSITE" id="PS50027"/>
    </source>
</evidence>
<proteinExistence type="predicted"/>
<feature type="disulfide bond" evidence="12">
    <location>
        <begin position="934"/>
        <end position="946"/>
    </location>
</feature>
<keyword evidence="6" id="KW-0084">Basement membrane</keyword>
<feature type="domain" description="Laminin IV type B" evidence="15">
    <location>
        <begin position="588"/>
        <end position="784"/>
    </location>
</feature>
<dbReference type="InterPro" id="IPR002049">
    <property type="entry name" value="LE_dom"/>
</dbReference>
<dbReference type="PROSITE" id="PS50027">
    <property type="entry name" value="EGF_LAM_2"/>
    <property type="match status" value="5"/>
</dbReference>
<feature type="disulfide bond" evidence="12">
    <location>
        <begin position="936"/>
        <end position="953"/>
    </location>
</feature>
<evidence type="ECO:0000256" key="6">
    <source>
        <dbReference type="ARBA" id="ARBA00022869"/>
    </source>
</evidence>
<feature type="compositionally biased region" description="Basic residues" evidence="13">
    <location>
        <begin position="36"/>
        <end position="50"/>
    </location>
</feature>
<dbReference type="SUPFAM" id="SSF57196">
    <property type="entry name" value="EGF/Laminin"/>
    <property type="match status" value="5"/>
</dbReference>
<dbReference type="InterPro" id="IPR056863">
    <property type="entry name" value="LMN_ATRN_NET-like_EGF"/>
</dbReference>
<dbReference type="AlphaFoldDB" id="A0AAV4H3L8"/>
<keyword evidence="2" id="KW-0964">Secreted</keyword>
<evidence type="ECO:0000256" key="7">
    <source>
        <dbReference type="ARBA" id="ARBA00022889"/>
    </source>
</evidence>
<dbReference type="InterPro" id="IPR050440">
    <property type="entry name" value="Laminin/Netrin_ECM"/>
</dbReference>
<keyword evidence="3" id="KW-0272">Extracellular matrix</keyword>
<feature type="domain" description="Laminin EGF-like" evidence="14">
    <location>
        <begin position="839"/>
        <end position="886"/>
    </location>
</feature>
<feature type="region of interest" description="Disordered" evidence="13">
    <location>
        <begin position="25"/>
        <end position="52"/>
    </location>
</feature>
<feature type="domain" description="Laminin EGF-like" evidence="14">
    <location>
        <begin position="887"/>
        <end position="933"/>
    </location>
</feature>
<keyword evidence="8" id="KW-0175">Coiled coil</keyword>
<evidence type="ECO:0000259" key="16">
    <source>
        <dbReference type="PROSITE" id="PS51117"/>
    </source>
</evidence>
<keyword evidence="7" id="KW-0130">Cell adhesion</keyword>
<evidence type="ECO:0000256" key="8">
    <source>
        <dbReference type="ARBA" id="ARBA00023054"/>
    </source>
</evidence>